<dbReference type="PANTHER" id="PTHR38767">
    <property type="entry name" value="DNA POLYMERASE III SUBUNIT CHI"/>
    <property type="match status" value="1"/>
</dbReference>
<accession>A0A2S5JJD5</accession>
<dbReference type="Pfam" id="PF04364">
    <property type="entry name" value="DNA_pol3_chi"/>
    <property type="match status" value="1"/>
</dbReference>
<dbReference type="PANTHER" id="PTHR38767:SF1">
    <property type="entry name" value="DNA POLYMERASE III SUBUNIT CHI"/>
    <property type="match status" value="1"/>
</dbReference>
<organism evidence="1 2">
    <name type="scientific">Albidovulum inexpectatum</name>
    <dbReference type="NCBI Taxonomy" id="196587"/>
    <lineage>
        <taxon>Bacteria</taxon>
        <taxon>Pseudomonadati</taxon>
        <taxon>Pseudomonadota</taxon>
        <taxon>Alphaproteobacteria</taxon>
        <taxon>Rhodobacterales</taxon>
        <taxon>Paracoccaceae</taxon>
        <taxon>Albidovulum</taxon>
    </lineage>
</organism>
<dbReference type="OrthoDB" id="9795973at2"/>
<dbReference type="GO" id="GO:0003677">
    <property type="term" value="F:DNA binding"/>
    <property type="evidence" value="ECO:0007669"/>
    <property type="project" value="InterPro"/>
</dbReference>
<keyword evidence="2" id="KW-1185">Reference proteome</keyword>
<sequence>MGDALFYHLTRSPVDAALLMLLPKALQAGWHVVVRGTDAARLDWLDQKLWLGDEERFLPHGIAGGPHDAAQPILLTTSKDRPNGAECLMAMDGAEVTSDECAQLARVCILFDGNDPAALDRARAQWKTLTGAGIGAQYWSEEDGRWQKKAERPARG</sequence>
<gene>
    <name evidence="1" type="ORF">LV82_00823</name>
</gene>
<dbReference type="GO" id="GO:0032298">
    <property type="term" value="P:positive regulation of DNA-templated DNA replication initiation"/>
    <property type="evidence" value="ECO:0007669"/>
    <property type="project" value="TreeGrafter"/>
</dbReference>
<dbReference type="NCBIfam" id="NF004347">
    <property type="entry name" value="PRK05728.1-4"/>
    <property type="match status" value="1"/>
</dbReference>
<dbReference type="InterPro" id="IPR036768">
    <property type="entry name" value="PolIII_chi_sf"/>
</dbReference>
<evidence type="ECO:0000313" key="2">
    <source>
        <dbReference type="Proteomes" id="UP000239736"/>
    </source>
</evidence>
<protein>
    <submittedName>
        <fullName evidence="1">DNA polymerase III chi subunit</fullName>
    </submittedName>
</protein>
<proteinExistence type="predicted"/>
<dbReference type="RefSeq" id="WP_104069456.1">
    <property type="nucleotide sequence ID" value="NZ_PRDS01000002.1"/>
</dbReference>
<evidence type="ECO:0000313" key="1">
    <source>
        <dbReference type="EMBL" id="PPB81614.1"/>
    </source>
</evidence>
<dbReference type="GO" id="GO:0006260">
    <property type="term" value="P:DNA replication"/>
    <property type="evidence" value="ECO:0007669"/>
    <property type="project" value="InterPro"/>
</dbReference>
<dbReference type="SUPFAM" id="SSF102400">
    <property type="entry name" value="DNA polymerase III chi subunit"/>
    <property type="match status" value="1"/>
</dbReference>
<dbReference type="Proteomes" id="UP000239736">
    <property type="component" value="Unassembled WGS sequence"/>
</dbReference>
<dbReference type="AlphaFoldDB" id="A0A2S5JJD5"/>
<comment type="caution">
    <text evidence="1">The sequence shown here is derived from an EMBL/GenBank/DDBJ whole genome shotgun (WGS) entry which is preliminary data.</text>
</comment>
<dbReference type="EMBL" id="PRDS01000002">
    <property type="protein sequence ID" value="PPB81614.1"/>
    <property type="molecule type" value="Genomic_DNA"/>
</dbReference>
<dbReference type="GO" id="GO:0003887">
    <property type="term" value="F:DNA-directed DNA polymerase activity"/>
    <property type="evidence" value="ECO:0007669"/>
    <property type="project" value="InterPro"/>
</dbReference>
<dbReference type="InterPro" id="IPR007459">
    <property type="entry name" value="DNA_pol3_chi"/>
</dbReference>
<dbReference type="Gene3D" id="3.40.50.10110">
    <property type="entry name" value="DNA polymerase III subunit chi"/>
    <property type="match status" value="1"/>
</dbReference>
<name>A0A2S5JJD5_9RHOB</name>
<reference evidence="1 2" key="1">
    <citation type="submission" date="2018-01" db="EMBL/GenBank/DDBJ databases">
        <title>Genomic Encyclopedia of Archaeal and Bacterial Type Strains, Phase II (KMG-II): from individual species to whole genera.</title>
        <authorList>
            <person name="Goeker M."/>
        </authorList>
    </citation>
    <scope>NUCLEOTIDE SEQUENCE [LARGE SCALE GENOMIC DNA]</scope>
    <source>
        <strain evidence="1 2">DSM 12048</strain>
    </source>
</reference>